<evidence type="ECO:0000313" key="1">
    <source>
        <dbReference type="EMBL" id="KAJ5597667.1"/>
    </source>
</evidence>
<proteinExistence type="predicted"/>
<organism evidence="1 2">
    <name type="scientific">Penicillium hordei</name>
    <dbReference type="NCBI Taxonomy" id="40994"/>
    <lineage>
        <taxon>Eukaryota</taxon>
        <taxon>Fungi</taxon>
        <taxon>Dikarya</taxon>
        <taxon>Ascomycota</taxon>
        <taxon>Pezizomycotina</taxon>
        <taxon>Eurotiomycetes</taxon>
        <taxon>Eurotiomycetidae</taxon>
        <taxon>Eurotiales</taxon>
        <taxon>Aspergillaceae</taxon>
        <taxon>Penicillium</taxon>
    </lineage>
</organism>
<protein>
    <submittedName>
        <fullName evidence="1">Uncharacterized protein</fullName>
    </submittedName>
</protein>
<reference evidence="1" key="2">
    <citation type="submission" date="2023-01" db="EMBL/GenBank/DDBJ databases">
        <authorList>
            <person name="Petersen C."/>
        </authorList>
    </citation>
    <scope>NUCLEOTIDE SEQUENCE</scope>
    <source>
        <strain evidence="1">IBT 12815</strain>
    </source>
</reference>
<accession>A0AAD6DZ20</accession>
<dbReference type="EMBL" id="JAQJAE010000004">
    <property type="protein sequence ID" value="KAJ5597667.1"/>
    <property type="molecule type" value="Genomic_DNA"/>
</dbReference>
<dbReference type="RefSeq" id="XP_056750882.1">
    <property type="nucleotide sequence ID" value="XM_056898806.1"/>
</dbReference>
<dbReference type="GeneID" id="81589048"/>
<sequence>MNIVPDMTSPSCSDDSAIDALSVPQAAISPDSIALLRTQTSQQQHLLHRCSPVATRGVDYCTWSQIIAEHHWFLKTYYFLLKLG</sequence>
<evidence type="ECO:0000313" key="2">
    <source>
        <dbReference type="Proteomes" id="UP001213799"/>
    </source>
</evidence>
<dbReference type="AlphaFoldDB" id="A0AAD6DZ20"/>
<comment type="caution">
    <text evidence="1">The sequence shown here is derived from an EMBL/GenBank/DDBJ whole genome shotgun (WGS) entry which is preliminary data.</text>
</comment>
<keyword evidence="2" id="KW-1185">Reference proteome</keyword>
<name>A0AAD6DZ20_9EURO</name>
<reference evidence="1" key="1">
    <citation type="journal article" date="2023" name="IMA Fungus">
        <title>Comparative genomic study of the Penicillium genus elucidates a diverse pangenome and 15 lateral gene transfer events.</title>
        <authorList>
            <person name="Petersen C."/>
            <person name="Sorensen T."/>
            <person name="Nielsen M.R."/>
            <person name="Sondergaard T.E."/>
            <person name="Sorensen J.L."/>
            <person name="Fitzpatrick D.A."/>
            <person name="Frisvad J.C."/>
            <person name="Nielsen K.L."/>
        </authorList>
    </citation>
    <scope>NUCLEOTIDE SEQUENCE</scope>
    <source>
        <strain evidence="1">IBT 12815</strain>
    </source>
</reference>
<gene>
    <name evidence="1" type="ORF">N7537_007751</name>
</gene>
<dbReference type="Proteomes" id="UP001213799">
    <property type="component" value="Unassembled WGS sequence"/>
</dbReference>